<accession>A0A8J7Z162</accession>
<keyword evidence="4" id="KW-0808">Transferase</keyword>
<dbReference type="GO" id="GO:0009307">
    <property type="term" value="P:DNA restriction-modification system"/>
    <property type="evidence" value="ECO:0007669"/>
    <property type="project" value="UniProtKB-KW"/>
</dbReference>
<gene>
    <name evidence="11" type="ORF">GW779_01690</name>
    <name evidence="10" type="ORF">GW910_01520</name>
</gene>
<sequence>MIFRRFKKEEMDYATHGLYRYPGKFIPQIPCFLIQQFSKKYDIVLDPFCGSGTTLVEANLLHRSSYGIDINPVARLITKVKTKKINIFHLPFFEDFKTDEADEGINEECEKFKYSYLFNPENLMQLLYLRKKIQSGNYDDDMKDFYLVCLLSIAKMCANIDEHKARIIRKRKAVINVSEIFKKKVCENLKNFVHLNTQVFAEVIGDNAKKIPLNNNTVDLVVTSPPYLNALNYREIHKIELALLNEEIDDENYIGVDKEVADENVESKKLMALEIYFKDMGDAISEIDRVTKRHGRCCIIIDKDRKIQNVKFKFADELTERAKQSNFVPEDKFYRYTTKENKSKGERIIVFRKI</sequence>
<dbReference type="InterPro" id="IPR002941">
    <property type="entry name" value="DNA_methylase_N4/N6"/>
</dbReference>
<organism evidence="11 12">
    <name type="scientific">Candidatus Altarchaeum hamiconexum</name>
    <dbReference type="NCBI Taxonomy" id="1803513"/>
    <lineage>
        <taxon>Archaea</taxon>
        <taxon>Candidatus Altarchaeota</taxon>
        <taxon>Candidatus Altiarchaeia</taxon>
        <taxon>Candidatus Altarchaeales</taxon>
        <taxon>Candidatus Altarchaeaceae</taxon>
        <taxon>Candidatus Altarchaeum</taxon>
    </lineage>
</organism>
<dbReference type="EMBL" id="JAACQH010000027">
    <property type="protein sequence ID" value="NCS91123.1"/>
    <property type="molecule type" value="Genomic_DNA"/>
</dbReference>
<evidence type="ECO:0000256" key="7">
    <source>
        <dbReference type="ARBA" id="ARBA00023125"/>
    </source>
</evidence>
<dbReference type="Proteomes" id="UP000768163">
    <property type="component" value="Unassembled WGS sequence"/>
</dbReference>
<dbReference type="Pfam" id="PF01555">
    <property type="entry name" value="N6_N4_Mtase"/>
    <property type="match status" value="1"/>
</dbReference>
<comment type="caution">
    <text evidence="11">The sequence shown here is derived from an EMBL/GenBank/DDBJ whole genome shotgun (WGS) entry which is preliminary data.</text>
</comment>
<keyword evidence="7" id="KW-0238">DNA-binding</keyword>
<dbReference type="InterPro" id="IPR017985">
    <property type="entry name" value="MeTrfase_CN4_CS"/>
</dbReference>
<evidence type="ECO:0000259" key="9">
    <source>
        <dbReference type="Pfam" id="PF01555"/>
    </source>
</evidence>
<keyword evidence="5" id="KW-0949">S-adenosyl-L-methionine</keyword>
<name>A0A8J7Z162_9ARCH</name>
<feature type="domain" description="DNA methylase N-4/N-6" evidence="9">
    <location>
        <begin position="20"/>
        <end position="73"/>
    </location>
</feature>
<dbReference type="EC" id="2.1.1.113" evidence="2"/>
<dbReference type="GO" id="GO:0015667">
    <property type="term" value="F:site-specific DNA-methyltransferase (cytosine-N4-specific) activity"/>
    <property type="evidence" value="ECO:0007669"/>
    <property type="project" value="UniProtKB-EC"/>
</dbReference>
<evidence type="ECO:0000256" key="8">
    <source>
        <dbReference type="ARBA" id="ARBA00049120"/>
    </source>
</evidence>
<evidence type="ECO:0000256" key="1">
    <source>
        <dbReference type="ARBA" id="ARBA00010203"/>
    </source>
</evidence>
<keyword evidence="3" id="KW-0489">Methyltransferase</keyword>
<dbReference type="Gene3D" id="3.40.50.150">
    <property type="entry name" value="Vaccinia Virus protein VP39"/>
    <property type="match status" value="2"/>
</dbReference>
<comment type="catalytic activity">
    <reaction evidence="8">
        <text>a 2'-deoxycytidine in DNA + S-adenosyl-L-methionine = an N(4)-methyl-2'-deoxycytidine in DNA + S-adenosyl-L-homocysteine + H(+)</text>
        <dbReference type="Rhea" id="RHEA:16857"/>
        <dbReference type="Rhea" id="RHEA-COMP:11369"/>
        <dbReference type="Rhea" id="RHEA-COMP:13674"/>
        <dbReference type="ChEBI" id="CHEBI:15378"/>
        <dbReference type="ChEBI" id="CHEBI:57856"/>
        <dbReference type="ChEBI" id="CHEBI:59789"/>
        <dbReference type="ChEBI" id="CHEBI:85452"/>
        <dbReference type="ChEBI" id="CHEBI:137933"/>
        <dbReference type="EC" id="2.1.1.113"/>
    </reaction>
</comment>
<evidence type="ECO:0000313" key="11">
    <source>
        <dbReference type="EMBL" id="NCS91123.1"/>
    </source>
</evidence>
<evidence type="ECO:0000313" key="10">
    <source>
        <dbReference type="EMBL" id="NCN64742.1"/>
    </source>
</evidence>
<dbReference type="SUPFAM" id="SSF53335">
    <property type="entry name" value="S-adenosyl-L-methionine-dependent methyltransferases"/>
    <property type="match status" value="2"/>
</dbReference>
<evidence type="ECO:0000256" key="6">
    <source>
        <dbReference type="ARBA" id="ARBA00022747"/>
    </source>
</evidence>
<evidence type="ECO:0000256" key="5">
    <source>
        <dbReference type="ARBA" id="ARBA00022691"/>
    </source>
</evidence>
<dbReference type="PROSITE" id="PS00093">
    <property type="entry name" value="N4_MTASE"/>
    <property type="match status" value="1"/>
</dbReference>
<dbReference type="EMBL" id="JAACVF010000039">
    <property type="protein sequence ID" value="NCN64742.1"/>
    <property type="molecule type" value="Genomic_DNA"/>
</dbReference>
<evidence type="ECO:0000256" key="3">
    <source>
        <dbReference type="ARBA" id="ARBA00022603"/>
    </source>
</evidence>
<evidence type="ECO:0000313" key="12">
    <source>
        <dbReference type="Proteomes" id="UP000738826"/>
    </source>
</evidence>
<dbReference type="GO" id="GO:0008170">
    <property type="term" value="F:N-methyltransferase activity"/>
    <property type="evidence" value="ECO:0007669"/>
    <property type="project" value="InterPro"/>
</dbReference>
<dbReference type="GO" id="GO:0032259">
    <property type="term" value="P:methylation"/>
    <property type="evidence" value="ECO:0007669"/>
    <property type="project" value="UniProtKB-KW"/>
</dbReference>
<comment type="similarity">
    <text evidence="1">Belongs to the N(4)/N(6)-methyltransferase family. N(4) subfamily.</text>
</comment>
<protein>
    <recommendedName>
        <fullName evidence="2">site-specific DNA-methyltransferase (cytosine-N(4)-specific)</fullName>
        <ecNumber evidence="2">2.1.1.113</ecNumber>
    </recommendedName>
</protein>
<dbReference type="GO" id="GO:0003677">
    <property type="term" value="F:DNA binding"/>
    <property type="evidence" value="ECO:0007669"/>
    <property type="project" value="UniProtKB-KW"/>
</dbReference>
<proteinExistence type="inferred from homology"/>
<dbReference type="AlphaFoldDB" id="A0A8J7Z162"/>
<evidence type="ECO:0000256" key="2">
    <source>
        <dbReference type="ARBA" id="ARBA00012185"/>
    </source>
</evidence>
<dbReference type="PANTHER" id="PTHR13370">
    <property type="entry name" value="RNA METHYLASE-RELATED"/>
    <property type="match status" value="1"/>
</dbReference>
<reference evidence="11" key="1">
    <citation type="submission" date="2019-11" db="EMBL/GenBank/DDBJ databases">
        <title>Lipid analysis of CO2-rich subsurface aquifers suggests an autotrophy-based deep biosphere with lysolipids enriched in CPR bacteria.</title>
        <authorList>
            <person name="Probst A.J."/>
            <person name="Elling F.J."/>
            <person name="Castelle C.J."/>
            <person name="Zhu Q."/>
            <person name="Elvert M."/>
            <person name="Birarda G."/>
            <person name="Holman H.-Y."/>
            <person name="Lane K.R."/>
            <person name="Ladd B."/>
            <person name="Ryan M.C."/>
            <person name="Woyke T."/>
            <person name="Hinrichs K.-U."/>
            <person name="Banfield J.F."/>
        </authorList>
    </citation>
    <scope>NUCLEOTIDE SEQUENCE</scope>
    <source>
        <strain evidence="10">CG_2015-01_33_1645</strain>
        <strain evidence="11">CG_2015-04_33_537</strain>
    </source>
</reference>
<dbReference type="Proteomes" id="UP000738826">
    <property type="component" value="Unassembled WGS sequence"/>
</dbReference>
<keyword evidence="6" id="KW-0680">Restriction system</keyword>
<dbReference type="InterPro" id="IPR029063">
    <property type="entry name" value="SAM-dependent_MTases_sf"/>
</dbReference>
<evidence type="ECO:0000256" key="4">
    <source>
        <dbReference type="ARBA" id="ARBA00022679"/>
    </source>
</evidence>
<dbReference type="GO" id="GO:0005737">
    <property type="term" value="C:cytoplasm"/>
    <property type="evidence" value="ECO:0007669"/>
    <property type="project" value="TreeGrafter"/>
</dbReference>
<dbReference type="PANTHER" id="PTHR13370:SF3">
    <property type="entry name" value="TRNA (GUANINE(10)-N2)-METHYLTRANSFERASE HOMOLOG"/>
    <property type="match status" value="1"/>
</dbReference>